<organism evidence="1 2">
    <name type="scientific">Ensete ventricosum</name>
    <name type="common">Abyssinian banana</name>
    <name type="synonym">Musa ensete</name>
    <dbReference type="NCBI Taxonomy" id="4639"/>
    <lineage>
        <taxon>Eukaryota</taxon>
        <taxon>Viridiplantae</taxon>
        <taxon>Streptophyta</taxon>
        <taxon>Embryophyta</taxon>
        <taxon>Tracheophyta</taxon>
        <taxon>Spermatophyta</taxon>
        <taxon>Magnoliopsida</taxon>
        <taxon>Liliopsida</taxon>
        <taxon>Zingiberales</taxon>
        <taxon>Musaceae</taxon>
        <taxon>Ensete</taxon>
    </lineage>
</organism>
<comment type="caution">
    <text evidence="1">The sequence shown here is derived from an EMBL/GenBank/DDBJ whole genome shotgun (WGS) entry which is preliminary data.</text>
</comment>
<sequence>MDRYFFEDMILGILSNMLATSLEYQSCRLQIACLRGVAISANLLNHKATLHVNIVLASLSFKGNSRLLGSFKEFIDDGISFLCATRIYDLPSLLNAFFIGQWQPLLTSSSRTFQPC</sequence>
<dbReference type="EMBL" id="JAQQAF010000004">
    <property type="protein sequence ID" value="KAJ8492348.1"/>
    <property type="molecule type" value="Genomic_DNA"/>
</dbReference>
<dbReference type="Proteomes" id="UP001222027">
    <property type="component" value="Unassembled WGS sequence"/>
</dbReference>
<evidence type="ECO:0000313" key="1">
    <source>
        <dbReference type="EMBL" id="KAJ8492348.1"/>
    </source>
</evidence>
<accession>A0AAV8R2G7</accession>
<keyword evidence="2" id="KW-1185">Reference proteome</keyword>
<name>A0AAV8R2G7_ENSVE</name>
<reference evidence="1 2" key="1">
    <citation type="submission" date="2022-12" db="EMBL/GenBank/DDBJ databases">
        <title>Chromosome-scale assembly of the Ensete ventricosum genome.</title>
        <authorList>
            <person name="Dussert Y."/>
            <person name="Stocks J."/>
            <person name="Wendawek A."/>
            <person name="Woldeyes F."/>
            <person name="Nichols R.A."/>
            <person name="Borrell J.S."/>
        </authorList>
    </citation>
    <scope>NUCLEOTIDE SEQUENCE [LARGE SCALE GENOMIC DNA]</scope>
    <source>
        <strain evidence="2">cv. Maze</strain>
        <tissue evidence="1">Seeds</tissue>
    </source>
</reference>
<gene>
    <name evidence="1" type="ORF">OPV22_014069</name>
</gene>
<protein>
    <submittedName>
        <fullName evidence="1">Uncharacterized protein</fullName>
    </submittedName>
</protein>
<evidence type="ECO:0000313" key="2">
    <source>
        <dbReference type="Proteomes" id="UP001222027"/>
    </source>
</evidence>
<dbReference type="AlphaFoldDB" id="A0AAV8R2G7"/>
<proteinExistence type="predicted"/>